<evidence type="ECO:0000259" key="2">
    <source>
        <dbReference type="Pfam" id="PF01408"/>
    </source>
</evidence>
<protein>
    <submittedName>
        <fullName evidence="4">Gfo/Idh/MocA family oxidoreductase</fullName>
    </submittedName>
</protein>
<gene>
    <name evidence="4" type="ORF">KDK95_26025</name>
</gene>
<accession>A0A941ELJ5</accession>
<evidence type="ECO:0000313" key="4">
    <source>
        <dbReference type="EMBL" id="MBR7829789.1"/>
    </source>
</evidence>
<dbReference type="InterPro" id="IPR050463">
    <property type="entry name" value="Gfo/Idh/MocA_oxidrdct_glycsds"/>
</dbReference>
<dbReference type="InterPro" id="IPR055170">
    <property type="entry name" value="GFO_IDH_MocA-like_dom"/>
</dbReference>
<name>A0A941ELJ5_9ACTN</name>
<dbReference type="Proteomes" id="UP000676325">
    <property type="component" value="Unassembled WGS sequence"/>
</dbReference>
<reference evidence="4" key="1">
    <citation type="submission" date="2021-04" db="EMBL/GenBank/DDBJ databases">
        <title>Genome based classification of Actinospica acidithermotolerans sp. nov., an actinobacterium isolated from an Indonesian hot spring.</title>
        <authorList>
            <person name="Kusuma A.B."/>
            <person name="Putra K.E."/>
            <person name="Nafisah S."/>
            <person name="Loh J."/>
            <person name="Nouioui I."/>
            <person name="Goodfellow M."/>
        </authorList>
    </citation>
    <scope>NUCLEOTIDE SEQUENCE</scope>
    <source>
        <strain evidence="4">MGRD01-02</strain>
    </source>
</reference>
<dbReference type="Pfam" id="PF01408">
    <property type="entry name" value="GFO_IDH_MocA"/>
    <property type="match status" value="1"/>
</dbReference>
<feature type="domain" description="Gfo/Idh/MocA-like oxidoreductase N-terminal" evidence="2">
    <location>
        <begin position="7"/>
        <end position="126"/>
    </location>
</feature>
<dbReference type="SUPFAM" id="SSF55347">
    <property type="entry name" value="Glyceraldehyde-3-phosphate dehydrogenase-like, C-terminal domain"/>
    <property type="match status" value="1"/>
</dbReference>
<dbReference type="InterPro" id="IPR000683">
    <property type="entry name" value="Gfo/Idh/MocA-like_OxRdtase_N"/>
</dbReference>
<dbReference type="RefSeq" id="WP_212520923.1">
    <property type="nucleotide sequence ID" value="NZ_JAGSOH010000100.1"/>
</dbReference>
<feature type="domain" description="GFO/IDH/MocA-like oxidoreductase" evidence="3">
    <location>
        <begin position="136"/>
        <end position="260"/>
    </location>
</feature>
<comment type="caution">
    <text evidence="4">The sequence shown here is derived from an EMBL/GenBank/DDBJ whole genome shotgun (WGS) entry which is preliminary data.</text>
</comment>
<evidence type="ECO:0000256" key="1">
    <source>
        <dbReference type="ARBA" id="ARBA00023002"/>
    </source>
</evidence>
<dbReference type="GO" id="GO:0016491">
    <property type="term" value="F:oxidoreductase activity"/>
    <property type="evidence" value="ECO:0007669"/>
    <property type="project" value="UniProtKB-KW"/>
</dbReference>
<dbReference type="SUPFAM" id="SSF51735">
    <property type="entry name" value="NAD(P)-binding Rossmann-fold domains"/>
    <property type="match status" value="1"/>
</dbReference>
<dbReference type="EMBL" id="JAGSOH010000100">
    <property type="protein sequence ID" value="MBR7829789.1"/>
    <property type="molecule type" value="Genomic_DNA"/>
</dbReference>
<dbReference type="PANTHER" id="PTHR43818">
    <property type="entry name" value="BCDNA.GH03377"/>
    <property type="match status" value="1"/>
</dbReference>
<dbReference type="GO" id="GO:0000166">
    <property type="term" value="F:nucleotide binding"/>
    <property type="evidence" value="ECO:0007669"/>
    <property type="project" value="InterPro"/>
</dbReference>
<dbReference type="PANTHER" id="PTHR43818:SF11">
    <property type="entry name" value="BCDNA.GH03377"/>
    <property type="match status" value="1"/>
</dbReference>
<proteinExistence type="predicted"/>
<dbReference type="Pfam" id="PF22725">
    <property type="entry name" value="GFO_IDH_MocA_C3"/>
    <property type="match status" value="1"/>
</dbReference>
<organism evidence="4 5">
    <name type="scientific">Actinospica acidithermotolerans</name>
    <dbReference type="NCBI Taxonomy" id="2828514"/>
    <lineage>
        <taxon>Bacteria</taxon>
        <taxon>Bacillati</taxon>
        <taxon>Actinomycetota</taxon>
        <taxon>Actinomycetes</taxon>
        <taxon>Catenulisporales</taxon>
        <taxon>Actinospicaceae</taxon>
        <taxon>Actinospica</taxon>
    </lineage>
</organism>
<dbReference type="Gene3D" id="3.30.360.10">
    <property type="entry name" value="Dihydrodipicolinate Reductase, domain 2"/>
    <property type="match status" value="1"/>
</dbReference>
<sequence>MSTARPRVALIGVHGHGRVHLEALLERERAGVLELCGAADRREPDAGDDRLGGREFSTDAVELLETLRPDIAVISTPIHTHLGIAEAALSVGAHLLLEKPPVTSVADHARLLSAAEAAGRHCQVGFQAFGSSVVDQLATQVREGEFGEVTRVAMSGHWWRGYEYYRRAPWGGRRVLDGVTVADGVLTNPFAHGVALALRLAGTRVLSTTVEPFHAYDIETDDTACARIATDGAEVTLAATVCAERESEPYVRVFGTRGTATVWYTEDRLLTITAAGEHEQAGGRVALLDDLIEHLGDDPARDVLRCPLRSTGMFTEVLEAIQRGPAPRAIPADHVRAGERGRTVPGIEDAVARVVATGRLFSELGLLPWTEEGAPA</sequence>
<dbReference type="InterPro" id="IPR036291">
    <property type="entry name" value="NAD(P)-bd_dom_sf"/>
</dbReference>
<evidence type="ECO:0000259" key="3">
    <source>
        <dbReference type="Pfam" id="PF22725"/>
    </source>
</evidence>
<evidence type="ECO:0000313" key="5">
    <source>
        <dbReference type="Proteomes" id="UP000676325"/>
    </source>
</evidence>
<dbReference type="Gene3D" id="3.40.50.720">
    <property type="entry name" value="NAD(P)-binding Rossmann-like Domain"/>
    <property type="match status" value="1"/>
</dbReference>
<keyword evidence="1" id="KW-0560">Oxidoreductase</keyword>
<dbReference type="AlphaFoldDB" id="A0A941ELJ5"/>
<keyword evidence="5" id="KW-1185">Reference proteome</keyword>